<dbReference type="Proteomes" id="UP000271098">
    <property type="component" value="Unassembled WGS sequence"/>
</dbReference>
<organism evidence="3">
    <name type="scientific">Gongylonema pulchrum</name>
    <dbReference type="NCBI Taxonomy" id="637853"/>
    <lineage>
        <taxon>Eukaryota</taxon>
        <taxon>Metazoa</taxon>
        <taxon>Ecdysozoa</taxon>
        <taxon>Nematoda</taxon>
        <taxon>Chromadorea</taxon>
        <taxon>Rhabditida</taxon>
        <taxon>Spirurina</taxon>
        <taxon>Spiruromorpha</taxon>
        <taxon>Spiruroidea</taxon>
        <taxon>Gongylonematidae</taxon>
        <taxon>Gongylonema</taxon>
    </lineage>
</organism>
<dbReference type="AlphaFoldDB" id="A0A183DHB0"/>
<keyword evidence="2" id="KW-1185">Reference proteome</keyword>
<proteinExistence type="predicted"/>
<accession>A0A183DHB0</accession>
<reference evidence="3" key="1">
    <citation type="submission" date="2016-06" db="UniProtKB">
        <authorList>
            <consortium name="WormBaseParasite"/>
        </authorList>
    </citation>
    <scope>IDENTIFICATION</scope>
</reference>
<gene>
    <name evidence="1" type="ORF">GPUH_LOCUS8100</name>
</gene>
<reference evidence="1 2" key="2">
    <citation type="submission" date="2018-11" db="EMBL/GenBank/DDBJ databases">
        <authorList>
            <consortium name="Pathogen Informatics"/>
        </authorList>
    </citation>
    <scope>NUCLEOTIDE SEQUENCE [LARGE SCALE GENOMIC DNA]</scope>
</reference>
<protein>
    <submittedName>
        <fullName evidence="3">Ovule protein</fullName>
    </submittedName>
</protein>
<evidence type="ECO:0000313" key="1">
    <source>
        <dbReference type="EMBL" id="VDK60798.1"/>
    </source>
</evidence>
<name>A0A183DHB0_9BILA</name>
<sequence>MVSKLFPSQRQKQMQQQSVTISFETEKRAAAGTDDPPKVSTLMVGIRNLISTATGFPAFQHGVSDK</sequence>
<evidence type="ECO:0000313" key="2">
    <source>
        <dbReference type="Proteomes" id="UP000271098"/>
    </source>
</evidence>
<dbReference type="EMBL" id="UYRT01022730">
    <property type="protein sequence ID" value="VDK60798.1"/>
    <property type="molecule type" value="Genomic_DNA"/>
</dbReference>
<evidence type="ECO:0000313" key="3">
    <source>
        <dbReference type="WBParaSite" id="GPUH_0000811001-mRNA-1"/>
    </source>
</evidence>
<dbReference type="WBParaSite" id="GPUH_0000811001-mRNA-1">
    <property type="protein sequence ID" value="GPUH_0000811001-mRNA-1"/>
    <property type="gene ID" value="GPUH_0000811001"/>
</dbReference>